<evidence type="ECO:0000313" key="1">
    <source>
        <dbReference type="EMBL" id="CAF4317128.1"/>
    </source>
</evidence>
<dbReference type="EMBL" id="CAJOBJ010039231">
    <property type="protein sequence ID" value="CAF4317128.1"/>
    <property type="molecule type" value="Genomic_DNA"/>
</dbReference>
<dbReference type="Proteomes" id="UP000681720">
    <property type="component" value="Unassembled WGS sequence"/>
</dbReference>
<sequence length="94" mass="10945">MTWNKSENELKKIIENANTWHPNIKLEYKIWKSLLFLDVLLTNINGALSTSAYNKPAAEPYIVPFISEHPRHVFDNIVQTSRRRAIEYSSTLQS</sequence>
<proteinExistence type="predicted"/>
<protein>
    <submittedName>
        <fullName evidence="1">Uncharacterized protein</fullName>
    </submittedName>
</protein>
<accession>A0A8S2U4M3</accession>
<dbReference type="PANTHER" id="PTHR21301:SF10">
    <property type="entry name" value="REVERSE TRANSCRIPTASE DOMAIN-CONTAINING PROTEIN"/>
    <property type="match status" value="1"/>
</dbReference>
<dbReference type="AlphaFoldDB" id="A0A8S2U4M3"/>
<gene>
    <name evidence="1" type="ORF">GIL414_LOCUS26541</name>
</gene>
<dbReference type="PANTHER" id="PTHR21301">
    <property type="entry name" value="REVERSE TRANSCRIPTASE"/>
    <property type="match status" value="1"/>
</dbReference>
<evidence type="ECO:0000313" key="2">
    <source>
        <dbReference type="Proteomes" id="UP000681720"/>
    </source>
</evidence>
<name>A0A8S2U4M3_9BILA</name>
<organism evidence="1 2">
    <name type="scientific">Rotaria magnacalcarata</name>
    <dbReference type="NCBI Taxonomy" id="392030"/>
    <lineage>
        <taxon>Eukaryota</taxon>
        <taxon>Metazoa</taxon>
        <taxon>Spiralia</taxon>
        <taxon>Gnathifera</taxon>
        <taxon>Rotifera</taxon>
        <taxon>Eurotatoria</taxon>
        <taxon>Bdelloidea</taxon>
        <taxon>Philodinida</taxon>
        <taxon>Philodinidae</taxon>
        <taxon>Rotaria</taxon>
    </lineage>
</organism>
<comment type="caution">
    <text evidence="1">The sequence shown here is derived from an EMBL/GenBank/DDBJ whole genome shotgun (WGS) entry which is preliminary data.</text>
</comment>
<reference evidence="1" key="1">
    <citation type="submission" date="2021-02" db="EMBL/GenBank/DDBJ databases">
        <authorList>
            <person name="Nowell W R."/>
        </authorList>
    </citation>
    <scope>NUCLEOTIDE SEQUENCE</scope>
</reference>
<feature type="non-terminal residue" evidence="1">
    <location>
        <position position="94"/>
    </location>
</feature>